<keyword evidence="1" id="KW-0548">Nucleotidyltransferase</keyword>
<protein>
    <submittedName>
        <fullName evidence="1">Reverse transcriptase (Rna-dependent dna polymerase)</fullName>
    </submittedName>
</protein>
<dbReference type="EMBL" id="CM043021">
    <property type="protein sequence ID" value="KAI4457507.1"/>
    <property type="molecule type" value="Genomic_DNA"/>
</dbReference>
<dbReference type="Proteomes" id="UP001056778">
    <property type="component" value="Chromosome 7"/>
</dbReference>
<sequence length="243" mass="29000">MRILQTDKKYETDGVWWSQKVKEEVTKKKRLWEKYLHTKTQECYTNYKLQKKVVKQLVSEEKRKSWEQFGRKLEEDAKANQKLFYRTLRSLRREKQSNIHFIKSKDGSIIKEEVEIMERWREYFQDLLGGEEITDNAELPEARSQLHEVGHEEIKMEEVKEAITTLSECAFADDVVLFSSSGKDLQHNLNMRNETFKKMQMTVNKDKTKVMVLGREEEHINIEIDGQILEQVNTFKYSGVQNR</sequence>
<evidence type="ECO:0000313" key="2">
    <source>
        <dbReference type="Proteomes" id="UP001056778"/>
    </source>
</evidence>
<reference evidence="1" key="1">
    <citation type="submission" date="2022-04" db="EMBL/GenBank/DDBJ databases">
        <title>Chromosome-scale genome assembly of Holotrichia oblita Faldermann.</title>
        <authorList>
            <person name="Rongchong L."/>
        </authorList>
    </citation>
    <scope>NUCLEOTIDE SEQUENCE</scope>
    <source>
        <strain evidence="1">81SQS9</strain>
    </source>
</reference>
<keyword evidence="2" id="KW-1185">Reference proteome</keyword>
<name>A0ACB9SRB0_HOLOL</name>
<comment type="caution">
    <text evidence="1">The sequence shown here is derived from an EMBL/GenBank/DDBJ whole genome shotgun (WGS) entry which is preliminary data.</text>
</comment>
<keyword evidence="1" id="KW-0695">RNA-directed DNA polymerase</keyword>
<proteinExistence type="predicted"/>
<keyword evidence="1" id="KW-0808">Transferase</keyword>
<gene>
    <name evidence="1" type="ORF">MML48_7g00016838</name>
</gene>
<accession>A0ACB9SRB0</accession>
<organism evidence="1 2">
    <name type="scientific">Holotrichia oblita</name>
    <name type="common">Chafer beetle</name>
    <dbReference type="NCBI Taxonomy" id="644536"/>
    <lineage>
        <taxon>Eukaryota</taxon>
        <taxon>Metazoa</taxon>
        <taxon>Ecdysozoa</taxon>
        <taxon>Arthropoda</taxon>
        <taxon>Hexapoda</taxon>
        <taxon>Insecta</taxon>
        <taxon>Pterygota</taxon>
        <taxon>Neoptera</taxon>
        <taxon>Endopterygota</taxon>
        <taxon>Coleoptera</taxon>
        <taxon>Polyphaga</taxon>
        <taxon>Scarabaeiformia</taxon>
        <taxon>Scarabaeidae</taxon>
        <taxon>Melolonthinae</taxon>
        <taxon>Holotrichia</taxon>
    </lineage>
</organism>
<evidence type="ECO:0000313" key="1">
    <source>
        <dbReference type="EMBL" id="KAI4457507.1"/>
    </source>
</evidence>